<evidence type="ECO:0000313" key="4">
    <source>
        <dbReference type="Proteomes" id="UP000326759"/>
    </source>
</evidence>
<comment type="caution">
    <text evidence="3">The sequence shown here is derived from an EMBL/GenBank/DDBJ whole genome shotgun (WGS) entry which is preliminary data.</text>
</comment>
<feature type="compositionally biased region" description="Basic and acidic residues" evidence="2">
    <location>
        <begin position="258"/>
        <end position="267"/>
    </location>
</feature>
<name>A0A5N5TKH4_9CRUS</name>
<feature type="region of interest" description="Disordered" evidence="2">
    <location>
        <begin position="290"/>
        <end position="309"/>
    </location>
</feature>
<dbReference type="AlphaFoldDB" id="A0A5N5TKH4"/>
<reference evidence="3 4" key="1">
    <citation type="journal article" date="2019" name="PLoS Biol.">
        <title>Sex chromosomes control vertical transmission of feminizing Wolbachia symbionts in an isopod.</title>
        <authorList>
            <person name="Becking T."/>
            <person name="Chebbi M.A."/>
            <person name="Giraud I."/>
            <person name="Moumen B."/>
            <person name="Laverre T."/>
            <person name="Caubet Y."/>
            <person name="Peccoud J."/>
            <person name="Gilbert C."/>
            <person name="Cordaux R."/>
        </authorList>
    </citation>
    <scope>NUCLEOTIDE SEQUENCE [LARGE SCALE GENOMIC DNA]</scope>
    <source>
        <strain evidence="3">ANa2</strain>
        <tissue evidence="3">Whole body excluding digestive tract and cuticle</tissue>
    </source>
</reference>
<feature type="region of interest" description="Disordered" evidence="2">
    <location>
        <begin position="541"/>
        <end position="570"/>
    </location>
</feature>
<dbReference type="PANTHER" id="PTHR36812">
    <property type="entry name" value="NEUROFILAMENT TRIPLET M PROTEIN-LIKE PROTEIN"/>
    <property type="match status" value="1"/>
</dbReference>
<sequence>MSGEEESKPIEIFPSFPSSGNDSKIEEEFIENTINNDSKPNKPTETDETEPTTEEVQKNMQVESVQDNTENTIDKSINIDNVTVEDGSDTGDKGDKSVDENKAKENEDVDDSVKGNKNDFEDEEEMIEDAITRKTEMKNKTDEREKENKGYSEGDVEMIGETSIKKTESNNNSDSEEKNKDDSEDSEEDVQMIDETSIKKTEKINSNNSDSEKKNKDDSEDDVEMIEETSMKKTKENEDGGSKKEKKGDFEDDDEVIEEARITKTQKENQNISDDFEDDDDDDVIELSCKTKTEKKPQGPPNIPFSKDSSTFRMHLTTEEIDKMINDGTLEKVGEGHYRVRPESVKNLKSTPLALAKELDLQDRTSNTIPVSSSAATNMPVAIQEPTANVLGTSVATSLTPAQIAALPLVQQAPLIALMPVNQVPANAKNNAFIALPMQQSSTTVAYSPALPTFVAISQTATPTQTTVSTSLIPTASEIKVVPSSVKTVGRPKKSLVVSKSSSVATSMVAAKSVSSVTTPVVVSKSVQSVPTALVVSKSSPSVTSPMVASKSAPTVAKSSTSEDLTASESSDLSPKVFNVPVTSGVKRKPIFDVTKIKRPYKFAKLTDKPKRKSSLRNIVDDINTSDEEEDGGLSKCKSYGAELASMFFKKVGEPKTTNKSLLDKLHKAIFNDSDSDQESNCDSEIEEVIEKVKTGKADHHIVNCPGPSKYEASIGPANNSKLSIVRCQEVRHTKDASYELYKVRVISAGREANTNILIPIPEGYKLNFPPKPRDEYVEFSHTPHEDNEAVNNVSPLFLEKLAKAELKLRKYKDQMKVLRGRYIELLQEYSNRPQFSTISDLVGSAAKFLTEDQLVFFLMQIKGGAHNMQGIRYSVREKVLALSIYQKSPEVYKWLSKMFNLPSKRILDQWLEEVGSQDPKLLKKLMYYIYVSYNFKADA</sequence>
<feature type="compositionally biased region" description="Polar residues" evidence="2">
    <location>
        <begin position="58"/>
        <end position="81"/>
    </location>
</feature>
<feature type="coiled-coil region" evidence="1">
    <location>
        <begin position="802"/>
        <end position="829"/>
    </location>
</feature>
<feature type="region of interest" description="Disordered" evidence="2">
    <location>
        <begin position="1"/>
        <end position="282"/>
    </location>
</feature>
<dbReference type="OrthoDB" id="7474070at2759"/>
<protein>
    <submittedName>
        <fullName evidence="3">Uncharacterized protein</fullName>
    </submittedName>
</protein>
<organism evidence="3 4">
    <name type="scientific">Armadillidium nasatum</name>
    <dbReference type="NCBI Taxonomy" id="96803"/>
    <lineage>
        <taxon>Eukaryota</taxon>
        <taxon>Metazoa</taxon>
        <taxon>Ecdysozoa</taxon>
        <taxon>Arthropoda</taxon>
        <taxon>Crustacea</taxon>
        <taxon>Multicrustacea</taxon>
        <taxon>Malacostraca</taxon>
        <taxon>Eumalacostraca</taxon>
        <taxon>Peracarida</taxon>
        <taxon>Isopoda</taxon>
        <taxon>Oniscidea</taxon>
        <taxon>Crinocheta</taxon>
        <taxon>Armadillidiidae</taxon>
        <taxon>Armadillidium</taxon>
    </lineage>
</organism>
<keyword evidence="1" id="KW-0175">Coiled coil</keyword>
<feature type="compositionally biased region" description="Polar residues" evidence="2">
    <location>
        <begin position="557"/>
        <end position="570"/>
    </location>
</feature>
<feature type="compositionally biased region" description="Basic and acidic residues" evidence="2">
    <location>
        <begin position="130"/>
        <end position="152"/>
    </location>
</feature>
<evidence type="ECO:0000313" key="3">
    <source>
        <dbReference type="EMBL" id="KAB7506651.1"/>
    </source>
</evidence>
<feature type="compositionally biased region" description="Basic and acidic residues" evidence="2">
    <location>
        <begin position="229"/>
        <end position="249"/>
    </location>
</feature>
<accession>A0A5N5TKH4</accession>
<feature type="compositionally biased region" description="Acidic residues" evidence="2">
    <location>
        <begin position="218"/>
        <end position="227"/>
    </location>
</feature>
<dbReference type="EMBL" id="SEYY01000712">
    <property type="protein sequence ID" value="KAB7506651.1"/>
    <property type="molecule type" value="Genomic_DNA"/>
</dbReference>
<dbReference type="Proteomes" id="UP000326759">
    <property type="component" value="Unassembled WGS sequence"/>
</dbReference>
<proteinExistence type="predicted"/>
<feature type="compositionally biased region" description="Basic and acidic residues" evidence="2">
    <location>
        <begin position="90"/>
        <end position="119"/>
    </location>
</feature>
<feature type="compositionally biased region" description="Acidic residues" evidence="2">
    <location>
        <begin position="182"/>
        <end position="192"/>
    </location>
</feature>
<dbReference type="PANTHER" id="PTHR36812:SF9">
    <property type="entry name" value="MYB-LIKE PROTEIN X ISOFORM X1"/>
    <property type="match status" value="1"/>
</dbReference>
<evidence type="ECO:0000256" key="2">
    <source>
        <dbReference type="SAM" id="MobiDB-lite"/>
    </source>
</evidence>
<gene>
    <name evidence="3" type="ORF">Anas_00670</name>
</gene>
<keyword evidence="4" id="KW-1185">Reference proteome</keyword>
<evidence type="ECO:0000256" key="1">
    <source>
        <dbReference type="SAM" id="Coils"/>
    </source>
</evidence>